<dbReference type="SMART" id="SM00297">
    <property type="entry name" value="BROMO"/>
    <property type="match status" value="2"/>
</dbReference>
<dbReference type="InterPro" id="IPR001487">
    <property type="entry name" value="Bromodomain"/>
</dbReference>
<evidence type="ECO:0000313" key="7">
    <source>
        <dbReference type="Proteomes" id="UP000286045"/>
    </source>
</evidence>
<feature type="compositionally biased region" description="Low complexity" evidence="3">
    <location>
        <begin position="124"/>
        <end position="133"/>
    </location>
</feature>
<dbReference type="InterPro" id="IPR018359">
    <property type="entry name" value="Bromodomain_CS"/>
</dbReference>
<accession>A0A439DF98</accession>
<proteinExistence type="predicted"/>
<feature type="region of interest" description="Disordered" evidence="3">
    <location>
        <begin position="861"/>
        <end position="943"/>
    </location>
</feature>
<dbReference type="Proteomes" id="UP000286045">
    <property type="component" value="Unassembled WGS sequence"/>
</dbReference>
<feature type="compositionally biased region" description="Polar residues" evidence="3">
    <location>
        <begin position="103"/>
        <end position="112"/>
    </location>
</feature>
<dbReference type="PANTHER" id="PTHR22880:SF225">
    <property type="entry name" value="BROMODOMAIN-CONTAINING PROTEIN BET-1-RELATED"/>
    <property type="match status" value="1"/>
</dbReference>
<dbReference type="GO" id="GO:0006355">
    <property type="term" value="P:regulation of DNA-templated transcription"/>
    <property type="evidence" value="ECO:0007669"/>
    <property type="project" value="TreeGrafter"/>
</dbReference>
<dbReference type="PANTHER" id="PTHR22880">
    <property type="entry name" value="FALZ-RELATED BROMODOMAIN-CONTAINING PROTEINS"/>
    <property type="match status" value="1"/>
</dbReference>
<keyword evidence="7" id="KW-1185">Reference proteome</keyword>
<organism evidence="6 7">
    <name type="scientific">Xylaria grammica</name>
    <dbReference type="NCBI Taxonomy" id="363999"/>
    <lineage>
        <taxon>Eukaryota</taxon>
        <taxon>Fungi</taxon>
        <taxon>Dikarya</taxon>
        <taxon>Ascomycota</taxon>
        <taxon>Pezizomycotina</taxon>
        <taxon>Sordariomycetes</taxon>
        <taxon>Xylariomycetidae</taxon>
        <taxon>Xylariales</taxon>
        <taxon>Xylariaceae</taxon>
        <taxon>Xylaria</taxon>
    </lineage>
</organism>
<feature type="compositionally biased region" description="Polar residues" evidence="3">
    <location>
        <begin position="50"/>
        <end position="60"/>
    </location>
</feature>
<name>A0A439DF98_9PEZI</name>
<dbReference type="PRINTS" id="PR00503">
    <property type="entry name" value="BROMODOMAIN"/>
</dbReference>
<dbReference type="InterPro" id="IPR036427">
    <property type="entry name" value="Bromodomain-like_sf"/>
</dbReference>
<dbReference type="GO" id="GO:0005634">
    <property type="term" value="C:nucleus"/>
    <property type="evidence" value="ECO:0007669"/>
    <property type="project" value="TreeGrafter"/>
</dbReference>
<reference evidence="6 7" key="1">
    <citation type="submission" date="2018-12" db="EMBL/GenBank/DDBJ databases">
        <title>Draft genome sequence of Xylaria grammica IHI A82.</title>
        <authorList>
            <person name="Buettner E."/>
            <person name="Kellner H."/>
        </authorList>
    </citation>
    <scope>NUCLEOTIDE SEQUENCE [LARGE SCALE GENOMIC DNA]</scope>
    <source>
        <strain evidence="6 7">IHI A82</strain>
    </source>
</reference>
<feature type="compositionally biased region" description="Basic and acidic residues" evidence="3">
    <location>
        <begin position="894"/>
        <end position="909"/>
    </location>
</feature>
<protein>
    <recommendedName>
        <fullName evidence="8">Bromo domain-containing protein</fullName>
    </recommendedName>
</protein>
<feature type="compositionally biased region" description="Low complexity" evidence="3">
    <location>
        <begin position="647"/>
        <end position="661"/>
    </location>
</feature>
<dbReference type="Gene3D" id="1.20.920.10">
    <property type="entry name" value="Bromodomain-like"/>
    <property type="match status" value="2"/>
</dbReference>
<feature type="compositionally biased region" description="Polar residues" evidence="3">
    <location>
        <begin position="237"/>
        <end position="254"/>
    </location>
</feature>
<dbReference type="Pfam" id="PF00439">
    <property type="entry name" value="Bromodomain"/>
    <property type="match status" value="2"/>
</dbReference>
<evidence type="ECO:0008006" key="8">
    <source>
        <dbReference type="Google" id="ProtNLM"/>
    </source>
</evidence>
<dbReference type="InterPro" id="IPR050935">
    <property type="entry name" value="Bromo_chromatin_reader"/>
</dbReference>
<feature type="compositionally biased region" description="Basic and acidic residues" evidence="3">
    <location>
        <begin position="134"/>
        <end position="143"/>
    </location>
</feature>
<feature type="domain" description="NET" evidence="5">
    <location>
        <begin position="780"/>
        <end position="861"/>
    </location>
</feature>
<gene>
    <name evidence="6" type="ORF">EKO27_g2035</name>
</gene>
<dbReference type="PROSITE" id="PS50014">
    <property type="entry name" value="BROMODOMAIN_2"/>
    <property type="match status" value="2"/>
</dbReference>
<dbReference type="EMBL" id="RYZI01000035">
    <property type="protein sequence ID" value="RWA13082.1"/>
    <property type="molecule type" value="Genomic_DNA"/>
</dbReference>
<dbReference type="Pfam" id="PF17035">
    <property type="entry name" value="BET"/>
    <property type="match status" value="1"/>
</dbReference>
<feature type="compositionally biased region" description="Basic and acidic residues" evidence="3">
    <location>
        <begin position="495"/>
        <end position="508"/>
    </location>
</feature>
<evidence type="ECO:0000256" key="3">
    <source>
        <dbReference type="SAM" id="MobiDB-lite"/>
    </source>
</evidence>
<evidence type="ECO:0000256" key="1">
    <source>
        <dbReference type="ARBA" id="ARBA00023117"/>
    </source>
</evidence>
<evidence type="ECO:0000259" key="4">
    <source>
        <dbReference type="PROSITE" id="PS50014"/>
    </source>
</evidence>
<dbReference type="InterPro" id="IPR027353">
    <property type="entry name" value="NET_dom"/>
</dbReference>
<dbReference type="AlphaFoldDB" id="A0A439DF98"/>
<dbReference type="GO" id="GO:0000785">
    <property type="term" value="C:chromatin"/>
    <property type="evidence" value="ECO:0007669"/>
    <property type="project" value="TreeGrafter"/>
</dbReference>
<feature type="region of interest" description="Disordered" evidence="3">
    <location>
        <begin position="730"/>
        <end position="789"/>
    </location>
</feature>
<feature type="domain" description="Bromo" evidence="4">
    <location>
        <begin position="332"/>
        <end position="405"/>
    </location>
</feature>
<feature type="compositionally biased region" description="Basic and acidic residues" evidence="3">
    <location>
        <begin position="426"/>
        <end position="444"/>
    </location>
</feature>
<feature type="compositionally biased region" description="Polar residues" evidence="3">
    <location>
        <begin position="77"/>
        <end position="88"/>
    </location>
</feature>
<feature type="compositionally biased region" description="Low complexity" evidence="3">
    <location>
        <begin position="921"/>
        <end position="935"/>
    </location>
</feature>
<feature type="compositionally biased region" description="Basic and acidic residues" evidence="3">
    <location>
        <begin position="268"/>
        <end position="277"/>
    </location>
</feature>
<dbReference type="SUPFAM" id="SSF47370">
    <property type="entry name" value="Bromodomain"/>
    <property type="match status" value="2"/>
</dbReference>
<feature type="compositionally biased region" description="Basic residues" evidence="3">
    <location>
        <begin position="737"/>
        <end position="751"/>
    </location>
</feature>
<dbReference type="Gene3D" id="1.20.1270.220">
    <property type="match status" value="1"/>
</dbReference>
<feature type="compositionally biased region" description="Polar residues" evidence="3">
    <location>
        <begin position="291"/>
        <end position="302"/>
    </location>
</feature>
<dbReference type="PROSITE" id="PS00633">
    <property type="entry name" value="BROMODOMAIN_1"/>
    <property type="match status" value="1"/>
</dbReference>
<feature type="compositionally biased region" description="Low complexity" evidence="3">
    <location>
        <begin position="752"/>
        <end position="781"/>
    </location>
</feature>
<evidence type="ECO:0000313" key="6">
    <source>
        <dbReference type="EMBL" id="RWA13082.1"/>
    </source>
</evidence>
<keyword evidence="1 2" id="KW-0103">Bromodomain</keyword>
<feature type="compositionally biased region" description="Acidic residues" evidence="3">
    <location>
        <begin position="667"/>
        <end position="679"/>
    </location>
</feature>
<dbReference type="STRING" id="363999.A0A439DF98"/>
<comment type="caution">
    <text evidence="6">The sequence shown here is derived from an EMBL/GenBank/DDBJ whole genome shotgun (WGS) entry which is preliminary data.</text>
</comment>
<dbReference type="PROSITE" id="PS51525">
    <property type="entry name" value="NET"/>
    <property type="match status" value="1"/>
</dbReference>
<dbReference type="CDD" id="cd04369">
    <property type="entry name" value="Bromodomain"/>
    <property type="match status" value="1"/>
</dbReference>
<dbReference type="GO" id="GO:0006338">
    <property type="term" value="P:chromatin remodeling"/>
    <property type="evidence" value="ECO:0007669"/>
    <property type="project" value="TreeGrafter"/>
</dbReference>
<sequence>MASEQSQSVPLEAKTTDPSPTEEMEVDEPVSKAVNGSIKSDDVAQPDTAPITNGDTQKPSESVGEGAQDSQKDKVFATNNNSSDSSTPKPVPEPLSKGDTEMTEVNGTTGTEGKQLEHKADNDSPAATTPSAAETKKVEKVDTEATASTDASTAEPKATPKKDTNGEDPSPDINADSMDIDVLTERPDVASSAEHADNTQNTSTVSDVQMVSSPLESSQPGDLSKLEIKATQEEENISPTQEDTPMIESITSPTKVAREREEDDTEEPAAKRARTEEAAETTLDSLVVASTADTDASAQQAGNRELDKAIPDSLPITPYQNKRTREVLANVKKTKNGGNFRKSVQELWPGLWNDYSAKIDNPVDISLMEVKLREDKYANYGEFKADVNQLYENAVLFNGVLHDVSRAAAQVRDYILVRMPEIIHTKAPAKPEKGKAQPTRHAEPRAANQPRRPSHSQTQAPATSPKPKAEPSALPITASSSAQAFAIPPSGIPQIRRDSTREDNDRPKRPIHPPKNRDPEYSSKASRKKKLDPDQRFFDIVLDEVKKVKHYAINQWFLSPVDPVALNIPNYFKVIKKPMDLATMTEKNYDGEYKTMKDLEKDMKLMVHNSEIFNGPDHDVSNQARQLEELLKSQLAGKERWMERHYPSAAPSATHASAASPERSIAESDDDSEGGGEEEDNNVIQELQQRLNEEQGKLNQLVNSKKPDLTMVEVQQSMVTILQRKLVEERTKFHSEKKPKKKKSASSKSKSKASGSGSLNANKKSSGSVSTSKKPTGNNKKPPAPKKRAIGALEKAVIAEGINELDGNTLTKAVEIIKRDTGQNENDDGEMELDIDSLTVDALGKLYDLINKAHPHIRQTLAKKPEYSSAANLEPEPKIKPGGLPKAKKNKPMNKHEQERKIEQLRELKAQLQRHGSGSQEPIPEVEAPAAAESSESSDSEEE</sequence>
<feature type="compositionally biased region" description="Polar residues" evidence="3">
    <location>
        <begin position="198"/>
        <end position="221"/>
    </location>
</feature>
<evidence type="ECO:0000259" key="5">
    <source>
        <dbReference type="PROSITE" id="PS51525"/>
    </source>
</evidence>
<feature type="region of interest" description="Disordered" evidence="3">
    <location>
        <begin position="426"/>
        <end position="530"/>
    </location>
</feature>
<dbReference type="InterPro" id="IPR038336">
    <property type="entry name" value="NET_sf"/>
</dbReference>
<feature type="compositionally biased region" description="Low complexity" evidence="3">
    <location>
        <begin position="144"/>
        <end position="155"/>
    </location>
</feature>
<feature type="domain" description="Bromo" evidence="4">
    <location>
        <begin position="549"/>
        <end position="621"/>
    </location>
</feature>
<evidence type="ECO:0000256" key="2">
    <source>
        <dbReference type="PROSITE-ProRule" id="PRU00035"/>
    </source>
</evidence>
<feature type="region of interest" description="Disordered" evidence="3">
    <location>
        <begin position="1"/>
        <end position="317"/>
    </location>
</feature>
<feature type="region of interest" description="Disordered" evidence="3">
    <location>
        <begin position="646"/>
        <end position="679"/>
    </location>
</feature>